<organism evidence="2 3">
    <name type="scientific">Thalassospira xianhensis MCCC 1A02616</name>
    <dbReference type="NCBI Taxonomy" id="1177929"/>
    <lineage>
        <taxon>Bacteria</taxon>
        <taxon>Pseudomonadati</taxon>
        <taxon>Pseudomonadota</taxon>
        <taxon>Alphaproteobacteria</taxon>
        <taxon>Rhodospirillales</taxon>
        <taxon>Thalassospiraceae</taxon>
        <taxon>Thalassospira</taxon>
    </lineage>
</organism>
<evidence type="ECO:0000313" key="3">
    <source>
        <dbReference type="Proteomes" id="UP000252419"/>
    </source>
</evidence>
<evidence type="ECO:0000313" key="2">
    <source>
        <dbReference type="EMBL" id="RCK04782.1"/>
    </source>
</evidence>
<dbReference type="SUPFAM" id="SSF52540">
    <property type="entry name" value="P-loop containing nucleoside triphosphate hydrolases"/>
    <property type="match status" value="1"/>
</dbReference>
<dbReference type="InterPro" id="IPR026634">
    <property type="entry name" value="TPST-like"/>
</dbReference>
<dbReference type="InterPro" id="IPR027417">
    <property type="entry name" value="P-loop_NTPase"/>
</dbReference>
<keyword evidence="3" id="KW-1185">Reference proteome</keyword>
<evidence type="ECO:0008006" key="4">
    <source>
        <dbReference type="Google" id="ProtNLM"/>
    </source>
</evidence>
<dbReference type="InterPro" id="IPR011990">
    <property type="entry name" value="TPR-like_helical_dom_sf"/>
</dbReference>
<proteinExistence type="predicted"/>
<keyword evidence="1" id="KW-0808">Transferase</keyword>
<dbReference type="GO" id="GO:0008476">
    <property type="term" value="F:protein-tyrosine sulfotransferase activity"/>
    <property type="evidence" value="ECO:0007669"/>
    <property type="project" value="InterPro"/>
</dbReference>
<dbReference type="Pfam" id="PF13469">
    <property type="entry name" value="Sulfotransfer_3"/>
    <property type="match status" value="1"/>
</dbReference>
<evidence type="ECO:0000256" key="1">
    <source>
        <dbReference type="ARBA" id="ARBA00022679"/>
    </source>
</evidence>
<dbReference type="Gene3D" id="3.40.50.300">
    <property type="entry name" value="P-loop containing nucleotide triphosphate hydrolases"/>
    <property type="match status" value="1"/>
</dbReference>
<name>A0A367UCK2_9PROT</name>
<dbReference type="RefSeq" id="WP_114122949.1">
    <property type="nucleotide sequence ID" value="NZ_JPWA01000024.1"/>
</dbReference>
<protein>
    <recommendedName>
        <fullName evidence="4">Sulfotransferase</fullName>
    </recommendedName>
</protein>
<dbReference type="EMBL" id="JPWA01000024">
    <property type="protein sequence ID" value="RCK04782.1"/>
    <property type="molecule type" value="Genomic_DNA"/>
</dbReference>
<gene>
    <name evidence="2" type="ORF">TH5_17905</name>
</gene>
<comment type="caution">
    <text evidence="2">The sequence shown here is derived from an EMBL/GenBank/DDBJ whole genome shotgun (WGS) entry which is preliminary data.</text>
</comment>
<dbReference type="AlphaFoldDB" id="A0A367UCK2"/>
<dbReference type="PANTHER" id="PTHR12788:SF10">
    <property type="entry name" value="PROTEIN-TYROSINE SULFOTRANSFERASE"/>
    <property type="match status" value="1"/>
</dbReference>
<dbReference type="Proteomes" id="UP000252419">
    <property type="component" value="Unassembled WGS sequence"/>
</dbReference>
<accession>A0A367UCK2</accession>
<sequence>MAQVQKDIAAEMKKAMSAGQFDKAASIGAKLVCTHPKRTEIHIMTAVAEMRGSDFARGGQRLRRLFRNLEPGDRYFGPVAQNLLQFSERAGDFKPTIDIIEQKHLNAPKEPAYREILADLLFRQEIIRFGSGRSVSANIDRAIGLLEGIAPGYPRLLEVHRLLLRVYMHCEMIQKALDLLDKLIADAPGDKGLRIFQASVLALSGMVDRAITACIRLIDDYDDVGAQPYLHIAFLRPEAMPVGAADTLSKIAFSDDAPAREIYQACFALARMAEAENNMETAFDWYRRGHEANRQVSPIDMPMELAEMERIGELVKAEAKREDGKGAISADIMAKTGPKPIFIVGLPRSGTTLSERILGAHPDVFAAGEIADFSKIVVDITGTGKISEQMERLDGKMIGEIRKRYLAALSAYDPNVKFVTNKTPANFLRVGLIRRVFPDAPILHTHRHPLATCLSLYTTPFAIPMRYADDLGDLADYYRAYEKLMSVLFETDRNGTLFDLPYEDLVSEPEQMARDYLAHCGLDWRPECLEFYREEKAARTASMIQVRRPINRDAVGKWQRFAPYIGPLVDLAVDDKSVEKKSEGKRLWRDRQSCSG</sequence>
<dbReference type="SUPFAM" id="SSF48452">
    <property type="entry name" value="TPR-like"/>
    <property type="match status" value="1"/>
</dbReference>
<reference evidence="2 3" key="1">
    <citation type="submission" date="2014-07" db="EMBL/GenBank/DDBJ databases">
        <title>Draft genome sequence of Thalassospira xianhensis P-4 (MCCC 1A02616).</title>
        <authorList>
            <person name="Lai Q."/>
            <person name="Shao Z."/>
        </authorList>
    </citation>
    <scope>NUCLEOTIDE SEQUENCE [LARGE SCALE GENOMIC DNA]</scope>
    <source>
        <strain evidence="2 3">MCCC 1A02616</strain>
    </source>
</reference>
<dbReference type="Gene3D" id="1.25.40.10">
    <property type="entry name" value="Tetratricopeptide repeat domain"/>
    <property type="match status" value="1"/>
</dbReference>
<dbReference type="PANTHER" id="PTHR12788">
    <property type="entry name" value="PROTEIN-TYROSINE SULFOTRANSFERASE 2"/>
    <property type="match status" value="1"/>
</dbReference>